<dbReference type="InterPro" id="IPR049730">
    <property type="entry name" value="SNF2/RAD54-like_C"/>
</dbReference>
<keyword evidence="7" id="KW-0067">ATP-binding</keyword>
<gene>
    <name evidence="13" type="ORF">KUDE01_002169</name>
</gene>
<keyword evidence="1" id="KW-0479">Metal-binding</keyword>
<sequence length="974" mass="109452">MGLGKTVQAIAVAYAYRKEWPLLVVVPSSLKYPWIEELERWIPELQPGDINLNMNGTSGLFQLGKVCVWGISSSKVTVLGYGLLTTDARPLVEALNRQKFAVVVVDESHYLKSRNAARTKILAPLIQSTKRAILLTGTPALGRPEELFMQIDTLYPKRFGTWTDFAKKFCNGHYRYFGTRRQWDARGSSNLSELHQRLSEIMIRRLKAEVLTQLPPKIRQRIPFDLPKDAAKEASASFAEWERLMKGLGSGVIGTDSNPFTQVMSLVTRMYKQTAIAKAGAVKDYIKMMLEAEQLKFLVFAHHLTMLQACTEAAIEAKAGYIRIDGSVPSSERMQLVNKFQSDPETRVAILSIQAAGQGLTLTAASHVVFAELYWNPGHIKQAEDRAHRIGQTASVNVHYLIAKGTFDTVMWAMLNRKETVTGSTLNGRKEYLKADEGDKDKWEFLNFSDAWKPSEMLLPPERNSGDYKEDVFFTHFEKEKQHDIRSFFSPETSGRGTDSEEREEIKETETIPDEDFSPQVKRLRTPQPSPSLRPQHGGKRRSSAGGKLPSSPSFFSMNPRKLLETGPTSEWSCVSCTYSNSGLMPYCEMCNVKRPSSTAPSGSEPPRPHTPPPGEKDEACIVLSGSDSDPELSRGKTPTPRSPGGKQSEGEDEDEDEPPKDKQKPEEEEEDKRQQIKDKQSAPPHLRTEGVEILKRLLLPDGTPLSSSFTPLDIKLTNWDELPEAFSRRRENRIQVLRFVQDWSGLAAMKQKLLQRSGRLFHSPTLGLQQLAAAQRPHSSTKRYLGKDDVAEASLSKAQQEGGCVRLVTKEAFFTKRKSLASEKPPASESAVSESCETMEDQPPSESGFLQAVDSDGVPLCLSCQQHCSTTGGAWDTRFCSHKCQEEFQLRSSQTYMRSRVLEAEKGVCQHCGLQAHELFLKVRDAPPDQRKEMLESTWLAQMSLKQVEELLFYYRYFKGIHVCFLQFIGSAY</sequence>
<keyword evidence="13" id="KW-0255">Endonuclease</keyword>
<keyword evidence="13" id="KW-0540">Nuclease</keyword>
<keyword evidence="3 8" id="KW-0863">Zinc-finger</keyword>
<dbReference type="GO" id="GO:0004386">
    <property type="term" value="F:helicase activity"/>
    <property type="evidence" value="ECO:0007669"/>
    <property type="project" value="UniProtKB-KW"/>
</dbReference>
<comment type="caution">
    <text evidence="13">The sequence shown here is derived from an EMBL/GenBank/DDBJ whole genome shotgun (WGS) entry which is preliminary data.</text>
</comment>
<accession>A0AAD9B8Z8</accession>
<dbReference type="GO" id="GO:0031297">
    <property type="term" value="P:replication fork processing"/>
    <property type="evidence" value="ECO:0007669"/>
    <property type="project" value="TreeGrafter"/>
</dbReference>
<dbReference type="PANTHER" id="PTHR45766:SF3">
    <property type="entry name" value="DNA ANNEALING HELICASE AND ENDONUCLEASE ZRANB3"/>
    <property type="match status" value="1"/>
</dbReference>
<evidence type="ECO:0000256" key="8">
    <source>
        <dbReference type="PROSITE-ProRule" id="PRU00322"/>
    </source>
</evidence>
<evidence type="ECO:0000256" key="1">
    <source>
        <dbReference type="ARBA" id="ARBA00022723"/>
    </source>
</evidence>
<dbReference type="InterPro" id="IPR001876">
    <property type="entry name" value="Znf_RanBP2"/>
</dbReference>
<feature type="region of interest" description="Disordered" evidence="9">
    <location>
        <begin position="595"/>
        <end position="689"/>
    </location>
</feature>
<evidence type="ECO:0000256" key="4">
    <source>
        <dbReference type="ARBA" id="ARBA00022801"/>
    </source>
</evidence>
<dbReference type="FunFam" id="3.40.50.300:FF:000788">
    <property type="entry name" value="DNA annealing helicase and endonuclease ZRANB3"/>
    <property type="match status" value="1"/>
</dbReference>
<keyword evidence="6" id="KW-0862">Zinc</keyword>
<evidence type="ECO:0000313" key="14">
    <source>
        <dbReference type="Proteomes" id="UP001228049"/>
    </source>
</evidence>
<dbReference type="SUPFAM" id="SSF52540">
    <property type="entry name" value="P-loop containing nucleoside triphosphate hydrolases"/>
    <property type="match status" value="2"/>
</dbReference>
<evidence type="ECO:0000256" key="7">
    <source>
        <dbReference type="ARBA" id="ARBA00022840"/>
    </source>
</evidence>
<dbReference type="InterPro" id="IPR027417">
    <property type="entry name" value="P-loop_NTPase"/>
</dbReference>
<dbReference type="PANTHER" id="PTHR45766">
    <property type="entry name" value="DNA ANNEALING HELICASE AND ENDONUCLEASE ZRANB3 FAMILY MEMBER"/>
    <property type="match status" value="1"/>
</dbReference>
<feature type="domain" description="Helicase C-terminal" evidence="12">
    <location>
        <begin position="281"/>
        <end position="437"/>
    </location>
</feature>
<name>A0AAD9B8Z8_DISEL</name>
<dbReference type="InterPro" id="IPR014001">
    <property type="entry name" value="Helicase_ATP-bd"/>
</dbReference>
<evidence type="ECO:0000256" key="6">
    <source>
        <dbReference type="ARBA" id="ARBA00022833"/>
    </source>
</evidence>
<keyword evidence="14" id="KW-1185">Reference proteome</keyword>
<feature type="compositionally biased region" description="Pro residues" evidence="9">
    <location>
        <begin position="604"/>
        <end position="614"/>
    </location>
</feature>
<dbReference type="PROSITE" id="PS51194">
    <property type="entry name" value="HELICASE_CTER"/>
    <property type="match status" value="1"/>
</dbReference>
<proteinExistence type="predicted"/>
<dbReference type="Pfam" id="PF00271">
    <property type="entry name" value="Helicase_C"/>
    <property type="match status" value="1"/>
</dbReference>
<dbReference type="GO" id="GO:0008270">
    <property type="term" value="F:zinc ion binding"/>
    <property type="evidence" value="ECO:0007669"/>
    <property type="project" value="UniProtKB-KW"/>
</dbReference>
<evidence type="ECO:0000256" key="9">
    <source>
        <dbReference type="SAM" id="MobiDB-lite"/>
    </source>
</evidence>
<dbReference type="InterPro" id="IPR000330">
    <property type="entry name" value="SNF2_N"/>
</dbReference>
<evidence type="ECO:0000259" key="10">
    <source>
        <dbReference type="PROSITE" id="PS50199"/>
    </source>
</evidence>
<evidence type="ECO:0000259" key="12">
    <source>
        <dbReference type="PROSITE" id="PS51194"/>
    </source>
</evidence>
<feature type="region of interest" description="Disordered" evidence="9">
    <location>
        <begin position="485"/>
        <end position="570"/>
    </location>
</feature>
<dbReference type="Gene3D" id="3.40.50.10810">
    <property type="entry name" value="Tandem AAA-ATPase domain"/>
    <property type="match status" value="1"/>
</dbReference>
<dbReference type="SUPFAM" id="SSF90209">
    <property type="entry name" value="Ran binding protein zinc finger-like"/>
    <property type="match status" value="1"/>
</dbReference>
<dbReference type="CDD" id="cd18793">
    <property type="entry name" value="SF2_C_SNF"/>
    <property type="match status" value="1"/>
</dbReference>
<dbReference type="Gene3D" id="2.30.30.380">
    <property type="entry name" value="Zn-finger domain of Sec23/24"/>
    <property type="match status" value="1"/>
</dbReference>
<dbReference type="AlphaFoldDB" id="A0AAD9B8Z8"/>
<dbReference type="GO" id="GO:0004520">
    <property type="term" value="F:DNA endonuclease activity"/>
    <property type="evidence" value="ECO:0007669"/>
    <property type="project" value="TreeGrafter"/>
</dbReference>
<dbReference type="Proteomes" id="UP001228049">
    <property type="component" value="Unassembled WGS sequence"/>
</dbReference>
<dbReference type="GO" id="GO:0006281">
    <property type="term" value="P:DNA repair"/>
    <property type="evidence" value="ECO:0007669"/>
    <property type="project" value="TreeGrafter"/>
</dbReference>
<protein>
    <submittedName>
        <fullName evidence="13">DNA annealing helicase and endonuclease ZRANB3</fullName>
    </submittedName>
</protein>
<feature type="region of interest" description="Disordered" evidence="9">
    <location>
        <begin position="820"/>
        <end position="847"/>
    </location>
</feature>
<feature type="domain" description="RanBP2-type" evidence="10">
    <location>
        <begin position="565"/>
        <end position="597"/>
    </location>
</feature>
<reference evidence="13" key="1">
    <citation type="submission" date="2023-04" db="EMBL/GenBank/DDBJ databases">
        <title>Chromosome-level genome of Chaenocephalus aceratus.</title>
        <authorList>
            <person name="Park H."/>
        </authorList>
    </citation>
    <scope>NUCLEOTIDE SEQUENCE</scope>
    <source>
        <strain evidence="13">DE</strain>
        <tissue evidence="13">Muscle</tissue>
    </source>
</reference>
<dbReference type="InterPro" id="IPR038718">
    <property type="entry name" value="SNF2-like_sf"/>
</dbReference>
<feature type="compositionally biased region" description="Basic and acidic residues" evidence="9">
    <location>
        <begin position="660"/>
        <end position="689"/>
    </location>
</feature>
<evidence type="ECO:0000313" key="13">
    <source>
        <dbReference type="EMBL" id="KAK1876848.1"/>
    </source>
</evidence>
<dbReference type="PROSITE" id="PS50199">
    <property type="entry name" value="ZF_RANBP2_2"/>
    <property type="match status" value="1"/>
</dbReference>
<dbReference type="Pfam" id="PF00176">
    <property type="entry name" value="SNF2-rel_dom"/>
    <property type="match status" value="1"/>
</dbReference>
<evidence type="ECO:0000256" key="3">
    <source>
        <dbReference type="ARBA" id="ARBA00022771"/>
    </source>
</evidence>
<dbReference type="SMART" id="SM00490">
    <property type="entry name" value="HELICc"/>
    <property type="match status" value="1"/>
</dbReference>
<dbReference type="GO" id="GO:0016787">
    <property type="term" value="F:hydrolase activity"/>
    <property type="evidence" value="ECO:0007669"/>
    <property type="project" value="UniProtKB-KW"/>
</dbReference>
<feature type="domain" description="Helicase ATP-binding" evidence="11">
    <location>
        <begin position="1"/>
        <end position="157"/>
    </location>
</feature>
<keyword evidence="5 13" id="KW-0347">Helicase</keyword>
<dbReference type="PROSITE" id="PS51192">
    <property type="entry name" value="HELICASE_ATP_BIND_1"/>
    <property type="match status" value="1"/>
</dbReference>
<dbReference type="GO" id="GO:0005524">
    <property type="term" value="F:ATP binding"/>
    <property type="evidence" value="ECO:0007669"/>
    <property type="project" value="UniProtKB-KW"/>
</dbReference>
<evidence type="ECO:0000256" key="5">
    <source>
        <dbReference type="ARBA" id="ARBA00022806"/>
    </source>
</evidence>
<evidence type="ECO:0000259" key="11">
    <source>
        <dbReference type="PROSITE" id="PS51192"/>
    </source>
</evidence>
<organism evidence="13 14">
    <name type="scientific">Dissostichus eleginoides</name>
    <name type="common">Patagonian toothfish</name>
    <name type="synonym">Dissostichus amissus</name>
    <dbReference type="NCBI Taxonomy" id="100907"/>
    <lineage>
        <taxon>Eukaryota</taxon>
        <taxon>Metazoa</taxon>
        <taxon>Chordata</taxon>
        <taxon>Craniata</taxon>
        <taxon>Vertebrata</taxon>
        <taxon>Euteleostomi</taxon>
        <taxon>Actinopterygii</taxon>
        <taxon>Neopterygii</taxon>
        <taxon>Teleostei</taxon>
        <taxon>Neoteleostei</taxon>
        <taxon>Acanthomorphata</taxon>
        <taxon>Eupercaria</taxon>
        <taxon>Perciformes</taxon>
        <taxon>Notothenioidei</taxon>
        <taxon>Nototheniidae</taxon>
        <taxon>Dissostichus</taxon>
    </lineage>
</organism>
<dbReference type="EMBL" id="JASDAP010000028">
    <property type="protein sequence ID" value="KAK1876848.1"/>
    <property type="molecule type" value="Genomic_DNA"/>
</dbReference>
<keyword evidence="2" id="KW-0547">Nucleotide-binding</keyword>
<dbReference type="PROSITE" id="PS01358">
    <property type="entry name" value="ZF_RANBP2_1"/>
    <property type="match status" value="1"/>
</dbReference>
<dbReference type="InterPro" id="IPR036443">
    <property type="entry name" value="Znf_RanBP2_sf"/>
</dbReference>
<evidence type="ECO:0000256" key="2">
    <source>
        <dbReference type="ARBA" id="ARBA00022741"/>
    </source>
</evidence>
<keyword evidence="4" id="KW-0378">Hydrolase</keyword>
<dbReference type="InterPro" id="IPR001650">
    <property type="entry name" value="Helicase_C-like"/>
</dbReference>
<feature type="compositionally biased region" description="Basic and acidic residues" evidence="9">
    <location>
        <begin position="498"/>
        <end position="510"/>
    </location>
</feature>
<dbReference type="Gene3D" id="3.40.50.300">
    <property type="entry name" value="P-loop containing nucleotide triphosphate hydrolases"/>
    <property type="match status" value="1"/>
</dbReference>
<dbReference type="GO" id="GO:0043596">
    <property type="term" value="C:nuclear replication fork"/>
    <property type="evidence" value="ECO:0007669"/>
    <property type="project" value="TreeGrafter"/>
</dbReference>